<sequence>MMPINKCPWNSDDDDDFSDHHVMNKPGIEFINLSVQKIERIINSCDCKYQIEDQLQQYLSDDAVYNIFLYFSSPGEGYQYMQPTRDYCFISGNISSYNTREEYIPFATVKREVVPAQVVNKPSINIRRNDNNIMNAGRLDHYKSPPSIPRYRQVPQIASFRPSRTASCSSTD</sequence>
<dbReference type="AlphaFoldDB" id="A0A6C0JQ95"/>
<name>A0A6C0JQ95_9ZZZZ</name>
<proteinExistence type="predicted"/>
<organism evidence="1">
    <name type="scientific">viral metagenome</name>
    <dbReference type="NCBI Taxonomy" id="1070528"/>
    <lineage>
        <taxon>unclassified sequences</taxon>
        <taxon>metagenomes</taxon>
        <taxon>organismal metagenomes</taxon>
    </lineage>
</organism>
<dbReference type="EMBL" id="MN740694">
    <property type="protein sequence ID" value="QHU07945.1"/>
    <property type="molecule type" value="Genomic_DNA"/>
</dbReference>
<reference evidence="1" key="1">
    <citation type="journal article" date="2020" name="Nature">
        <title>Giant virus diversity and host interactions through global metagenomics.</title>
        <authorList>
            <person name="Schulz F."/>
            <person name="Roux S."/>
            <person name="Paez-Espino D."/>
            <person name="Jungbluth S."/>
            <person name="Walsh D.A."/>
            <person name="Denef V.J."/>
            <person name="McMahon K.D."/>
            <person name="Konstantinidis K.T."/>
            <person name="Eloe-Fadrosh E.A."/>
            <person name="Kyrpides N.C."/>
            <person name="Woyke T."/>
        </authorList>
    </citation>
    <scope>NUCLEOTIDE SEQUENCE</scope>
    <source>
        <strain evidence="1">GVMAG-S-1062768-28</strain>
    </source>
</reference>
<protein>
    <submittedName>
        <fullName evidence="1">Uncharacterized protein</fullName>
    </submittedName>
</protein>
<accession>A0A6C0JQ95</accession>
<evidence type="ECO:0000313" key="1">
    <source>
        <dbReference type="EMBL" id="QHU07945.1"/>
    </source>
</evidence>